<accession>A0AAX3G151</accession>
<proteinExistence type="predicted"/>
<gene>
    <name evidence="2" type="ORF">NCTC7357_03576</name>
</gene>
<evidence type="ECO:0000256" key="1">
    <source>
        <dbReference type="SAM" id="Phobius"/>
    </source>
</evidence>
<keyword evidence="1" id="KW-0472">Membrane</keyword>
<feature type="transmembrane region" description="Helical" evidence="1">
    <location>
        <begin position="77"/>
        <end position="98"/>
    </location>
</feature>
<evidence type="ECO:0000313" key="2">
    <source>
        <dbReference type="EMBL" id="VEF75247.1"/>
    </source>
</evidence>
<sequence>MREEVRMLSAGRRRLLITALWIPLAVLLLMLLDECLRGTPLTLELFETYALSMGIAAYIAFALLEMRLLRGKSEQQVLARVWLGPLLFIPFYATSWMLFRLAKMLGGVASDVAPMFGWLVFIPCVLIAGYVVSGLTVALYRTVYS</sequence>
<keyword evidence="1" id="KW-0812">Transmembrane</keyword>
<name>A0AAX3G151_9PSED</name>
<feature type="transmembrane region" description="Helical" evidence="1">
    <location>
        <begin position="118"/>
        <end position="140"/>
    </location>
</feature>
<dbReference type="AlphaFoldDB" id="A0AAX3G151"/>
<protein>
    <submittedName>
        <fullName evidence="2">Uncharacterized protein</fullName>
    </submittedName>
</protein>
<reference evidence="2 3" key="1">
    <citation type="submission" date="2018-12" db="EMBL/GenBank/DDBJ databases">
        <authorList>
            <consortium name="Pathogen Informatics"/>
        </authorList>
    </citation>
    <scope>NUCLEOTIDE SEQUENCE [LARGE SCALE GENOMIC DNA]</scope>
    <source>
        <strain evidence="2 3">NCTC7357</strain>
    </source>
</reference>
<evidence type="ECO:0000313" key="3">
    <source>
        <dbReference type="Proteomes" id="UP000277437"/>
    </source>
</evidence>
<keyword evidence="1" id="KW-1133">Transmembrane helix</keyword>
<feature type="transmembrane region" description="Helical" evidence="1">
    <location>
        <begin position="48"/>
        <end position="65"/>
    </location>
</feature>
<dbReference type="Proteomes" id="UP000277437">
    <property type="component" value="Chromosome"/>
</dbReference>
<organism evidence="2 3">
    <name type="scientific">Pseudomonas chlororaphis</name>
    <dbReference type="NCBI Taxonomy" id="587753"/>
    <lineage>
        <taxon>Bacteria</taxon>
        <taxon>Pseudomonadati</taxon>
        <taxon>Pseudomonadota</taxon>
        <taxon>Gammaproteobacteria</taxon>
        <taxon>Pseudomonadales</taxon>
        <taxon>Pseudomonadaceae</taxon>
        <taxon>Pseudomonas</taxon>
    </lineage>
</organism>
<dbReference type="EMBL" id="LR134334">
    <property type="protein sequence ID" value="VEF75247.1"/>
    <property type="molecule type" value="Genomic_DNA"/>
</dbReference>